<evidence type="ECO:0000256" key="2">
    <source>
        <dbReference type="ARBA" id="ARBA00022771"/>
    </source>
</evidence>
<evidence type="ECO:0000313" key="12">
    <source>
        <dbReference type="Proteomes" id="UP000709295"/>
    </source>
</evidence>
<keyword evidence="1" id="KW-0479">Metal-binding</keyword>
<dbReference type="CDD" id="cd05379">
    <property type="entry name" value="CAP_bacterial"/>
    <property type="match status" value="1"/>
</dbReference>
<feature type="binding site" evidence="5">
    <location>
        <begin position="508"/>
        <end position="509"/>
    </location>
    <ligand>
        <name>substrate</name>
    </ligand>
</feature>
<dbReference type="InterPro" id="IPR016130">
    <property type="entry name" value="Tyr_Pase_AS"/>
</dbReference>
<keyword evidence="8" id="KW-0732">Signal</keyword>
<feature type="region of interest" description="Disordered" evidence="7">
    <location>
        <begin position="723"/>
        <end position="748"/>
    </location>
</feature>
<dbReference type="PROSITE" id="PS00383">
    <property type="entry name" value="TYR_PHOSPHATASE_1"/>
    <property type="match status" value="1"/>
</dbReference>
<dbReference type="PROSITE" id="PS50199">
    <property type="entry name" value="ZF_RANBP2_2"/>
    <property type="match status" value="1"/>
</dbReference>
<dbReference type="CDD" id="cd14507">
    <property type="entry name" value="PTP-MTM-like"/>
    <property type="match status" value="1"/>
</dbReference>
<feature type="signal peptide" evidence="8">
    <location>
        <begin position="1"/>
        <end position="16"/>
    </location>
</feature>
<evidence type="ECO:0000259" key="9">
    <source>
        <dbReference type="PROSITE" id="PS50199"/>
    </source>
</evidence>
<dbReference type="GO" id="GO:0005737">
    <property type="term" value="C:cytoplasm"/>
    <property type="evidence" value="ECO:0007669"/>
    <property type="project" value="TreeGrafter"/>
</dbReference>
<keyword evidence="3" id="KW-0862">Zinc</keyword>
<dbReference type="PANTHER" id="PTHR10807">
    <property type="entry name" value="MYOTUBULARIN-RELATED"/>
    <property type="match status" value="1"/>
</dbReference>
<organism evidence="11 12">
    <name type="scientific">Phytophthora aleatoria</name>
    <dbReference type="NCBI Taxonomy" id="2496075"/>
    <lineage>
        <taxon>Eukaryota</taxon>
        <taxon>Sar</taxon>
        <taxon>Stramenopiles</taxon>
        <taxon>Oomycota</taxon>
        <taxon>Peronosporomycetes</taxon>
        <taxon>Peronosporales</taxon>
        <taxon>Peronosporaceae</taxon>
        <taxon>Phytophthora</taxon>
    </lineage>
</organism>
<evidence type="ECO:0000256" key="5">
    <source>
        <dbReference type="PIRSR" id="PIRSR630564-2"/>
    </source>
</evidence>
<evidence type="ECO:0008006" key="13">
    <source>
        <dbReference type="Google" id="ProtNLM"/>
    </source>
</evidence>
<evidence type="ECO:0000313" key="11">
    <source>
        <dbReference type="EMBL" id="KAG6966339.1"/>
    </source>
</evidence>
<dbReference type="InterPro" id="IPR030564">
    <property type="entry name" value="Myotubularin"/>
</dbReference>
<evidence type="ECO:0000256" key="8">
    <source>
        <dbReference type="SAM" id="SignalP"/>
    </source>
</evidence>
<dbReference type="GO" id="GO:0008270">
    <property type="term" value="F:zinc ion binding"/>
    <property type="evidence" value="ECO:0007669"/>
    <property type="project" value="UniProtKB-KW"/>
</dbReference>
<dbReference type="EMBL" id="JAENGY010000307">
    <property type="protein sequence ID" value="KAG6966339.1"/>
    <property type="molecule type" value="Genomic_DNA"/>
</dbReference>
<keyword evidence="2 6" id="KW-0863">Zinc-finger</keyword>
<evidence type="ECO:0000259" key="10">
    <source>
        <dbReference type="PROSITE" id="PS51339"/>
    </source>
</evidence>
<feature type="binding site" evidence="5">
    <location>
        <begin position="548"/>
        <end position="554"/>
    </location>
    <ligand>
        <name>substrate</name>
    </ligand>
</feature>
<feature type="active site" description="Phosphocysteine intermediate" evidence="4">
    <location>
        <position position="548"/>
    </location>
</feature>
<name>A0A8J5M8L2_9STRA</name>
<feature type="region of interest" description="Disordered" evidence="7">
    <location>
        <begin position="766"/>
        <end position="787"/>
    </location>
</feature>
<sequence>MLLAFFLFVTASVSTADDNLRTNRRLQTYTQPSDYVNFMLERVNLERGAQGLPALCTNSKLQEAAQRHSDDQAANNFMDHTGSDGSLMSQRVTDAGYDWRGVAENVAAGQIDVTEVMDAWMNSEGHRHNILGDYTMLGTAYAYTPDGLYNHFWTQDFGRSDTEQCDDGNSSGQCSHHARMARIMALAPKSKAPASVSTSSSVSSADVPSLSPSSSSSSSFDMSPLNSALSGDSSLQLLPGETVVHSVTCSFVFPGALTLPEIPGTLYITSFRLRFEPQSASLRTSGGFHRLLDTALRGMPRAAVARLSYPQATVSASRSINAYTPTRLVVKFKDLRSWTLGGDVTRLLPALNRYAYVDTPLNLFAFTSIGPMQEDLQGHALYDLYEDFARMGVALRDGSSPYRVTELNASFAMCPTYPRELVVPAAASDSEPKRGILHTQNAADEQYLLHIARASSGSTSLYSGSPTRRIWIADCRPELNARVNNLTGGGTESGNLAHARVTFLNIGNIHAMRESIEAVRGLGGFTAPTTLQVARAMEAQATTVVVHCSDGWDRTAQLCGLAQLLIDSHYRTRRGFLEVIEKEWVRAGHKFQDRVAPGKAEDDDDQQAPIFLQFLDCVWQIIRIYPTYFEFNERMLESMADALFSGRYGTFLGNCERERAAWNVRERTPSLYALLLQDDHFVNPFYRASSTGALLPDAPAVLRQVTLWTSFYFRGAPFPASPAGNPTPPMYDTGDDNASSSGAQEDMENAMAAALRKIRDLEEELRTTTTKPQIPPRPAPVSYPPLYSPASEADLSAHIQQNSQPEMATNGYHHSSSNSSNDGNAYAAPTASALSQAATWACSLCTKTNAADVLQCVVCGRTPR</sequence>
<dbReference type="InterPro" id="IPR010569">
    <property type="entry name" value="Myotubularin-like_Pase_dom"/>
</dbReference>
<dbReference type="PROSITE" id="PS51339">
    <property type="entry name" value="PPASE_MYOTUBULARIN"/>
    <property type="match status" value="1"/>
</dbReference>
<gene>
    <name evidence="11" type="ORF">JG688_00006817</name>
</gene>
<proteinExistence type="predicted"/>
<dbReference type="PANTHER" id="PTHR10807:SF128">
    <property type="entry name" value="PHOSPHATIDYLINOSITOL-3,5-BISPHOSPHATE 3-PHOSPHATASE"/>
    <property type="match status" value="1"/>
</dbReference>
<evidence type="ECO:0000256" key="7">
    <source>
        <dbReference type="SAM" id="MobiDB-lite"/>
    </source>
</evidence>
<accession>A0A8J5M8L2</accession>
<dbReference type="InterPro" id="IPR014044">
    <property type="entry name" value="CAP_dom"/>
</dbReference>
<dbReference type="PROSITE" id="PS01358">
    <property type="entry name" value="ZF_RANBP2_1"/>
    <property type="match status" value="1"/>
</dbReference>
<dbReference type="Proteomes" id="UP000709295">
    <property type="component" value="Unassembled WGS sequence"/>
</dbReference>
<feature type="region of interest" description="Disordered" evidence="7">
    <location>
        <begin position="195"/>
        <end position="222"/>
    </location>
</feature>
<dbReference type="AlphaFoldDB" id="A0A8J5M8L2"/>
<feature type="chain" id="PRO_5035307740" description="Myotubularin" evidence="8">
    <location>
        <begin position="17"/>
        <end position="864"/>
    </location>
</feature>
<dbReference type="InterPro" id="IPR001876">
    <property type="entry name" value="Znf_RanBP2"/>
</dbReference>
<evidence type="ECO:0000256" key="1">
    <source>
        <dbReference type="ARBA" id="ARBA00022723"/>
    </source>
</evidence>
<evidence type="ECO:0000256" key="3">
    <source>
        <dbReference type="ARBA" id="ARBA00022833"/>
    </source>
</evidence>
<evidence type="ECO:0000256" key="6">
    <source>
        <dbReference type="PROSITE-ProRule" id="PRU00322"/>
    </source>
</evidence>
<evidence type="ECO:0000256" key="4">
    <source>
        <dbReference type="PIRSR" id="PIRSR630564-1"/>
    </source>
</evidence>
<protein>
    <recommendedName>
        <fullName evidence="13">Myotubularin</fullName>
    </recommendedName>
</protein>
<keyword evidence="12" id="KW-1185">Reference proteome</keyword>
<feature type="domain" description="Myotubularin phosphatase" evidence="10">
    <location>
        <begin position="378"/>
        <end position="712"/>
    </location>
</feature>
<dbReference type="Pfam" id="PF00188">
    <property type="entry name" value="CAP"/>
    <property type="match status" value="1"/>
</dbReference>
<comment type="caution">
    <text evidence="11">The sequence shown here is derived from an EMBL/GenBank/DDBJ whole genome shotgun (WGS) entry which is preliminary data.</text>
</comment>
<feature type="domain" description="RanBP2-type" evidence="9">
    <location>
        <begin position="836"/>
        <end position="864"/>
    </location>
</feature>
<feature type="compositionally biased region" description="Pro residues" evidence="7">
    <location>
        <begin position="773"/>
        <end position="787"/>
    </location>
</feature>
<dbReference type="Pfam" id="PF06602">
    <property type="entry name" value="Myotub-related"/>
    <property type="match status" value="2"/>
</dbReference>
<reference evidence="11" key="1">
    <citation type="submission" date="2021-01" db="EMBL/GenBank/DDBJ databases">
        <title>Phytophthora aleatoria, a newly-described species from Pinus radiata is distinct from Phytophthora cactorum isolates based on comparative genomics.</title>
        <authorList>
            <person name="Mcdougal R."/>
            <person name="Panda P."/>
            <person name="Williams N."/>
            <person name="Studholme D.J."/>
        </authorList>
    </citation>
    <scope>NUCLEOTIDE SEQUENCE</scope>
    <source>
        <strain evidence="11">NZFS 4037</strain>
    </source>
</reference>